<accession>A0A8D9FYM6</accession>
<dbReference type="EMBL" id="LS974625">
    <property type="protein sequence ID" value="CAG7861556.1"/>
    <property type="molecule type" value="Genomic_DNA"/>
</dbReference>
<organism evidence="1 2">
    <name type="scientific">Brassica campestris</name>
    <name type="common">Field mustard</name>
    <dbReference type="NCBI Taxonomy" id="3711"/>
    <lineage>
        <taxon>Eukaryota</taxon>
        <taxon>Viridiplantae</taxon>
        <taxon>Streptophyta</taxon>
        <taxon>Embryophyta</taxon>
        <taxon>Tracheophyta</taxon>
        <taxon>Spermatophyta</taxon>
        <taxon>Magnoliopsida</taxon>
        <taxon>eudicotyledons</taxon>
        <taxon>Gunneridae</taxon>
        <taxon>Pentapetalae</taxon>
        <taxon>rosids</taxon>
        <taxon>malvids</taxon>
        <taxon>Brassicales</taxon>
        <taxon>Brassicaceae</taxon>
        <taxon>Brassiceae</taxon>
        <taxon>Brassica</taxon>
    </lineage>
</organism>
<evidence type="ECO:0000313" key="2">
    <source>
        <dbReference type="Proteomes" id="UP000694005"/>
    </source>
</evidence>
<feature type="non-terminal residue" evidence="1">
    <location>
        <position position="1"/>
    </location>
</feature>
<protein>
    <submittedName>
        <fullName evidence="1">Uncharacterized protein</fullName>
    </submittedName>
</protein>
<name>A0A8D9FYM6_BRACM</name>
<proteinExistence type="predicted"/>
<gene>
    <name evidence="1" type="ORF">BRAPAZ1V2_A09P20230.2</name>
</gene>
<evidence type="ECO:0000313" key="1">
    <source>
        <dbReference type="EMBL" id="CAG7861556.1"/>
    </source>
</evidence>
<dbReference type="AlphaFoldDB" id="A0A8D9FYM6"/>
<sequence>ISLRISCKSETVEPSLIAVTSLLESDSKEICLKSNDIAASIAARRANPSATKGDLTFEKVRDPAPRCSFPLIRNYQATPACRPSLFYAASDLQTTSL</sequence>
<dbReference type="Gramene" id="A09p20230.2_BraZ1">
    <property type="protein sequence ID" value="A09p20230.2_BraZ1.CDS.1"/>
    <property type="gene ID" value="A09g20230.2_BraZ1"/>
</dbReference>
<feature type="non-terminal residue" evidence="1">
    <location>
        <position position="97"/>
    </location>
</feature>
<reference evidence="1 2" key="1">
    <citation type="submission" date="2021-07" db="EMBL/GenBank/DDBJ databases">
        <authorList>
            <consortium name="Genoscope - CEA"/>
            <person name="William W."/>
        </authorList>
    </citation>
    <scope>NUCLEOTIDE SEQUENCE [LARGE SCALE GENOMIC DNA]</scope>
</reference>
<dbReference type="Proteomes" id="UP000694005">
    <property type="component" value="Chromosome A09"/>
</dbReference>